<evidence type="ECO:0000259" key="8">
    <source>
        <dbReference type="PROSITE" id="PS50110"/>
    </source>
</evidence>
<reference evidence="11" key="1">
    <citation type="submission" date="2015-07" db="EMBL/GenBank/DDBJ databases">
        <title>Draft genome sequence of the purine-degrading Gottschalkia purinilyticum DSM 1384 (formerly Clostridium purinilyticum).</title>
        <authorList>
            <person name="Poehlein A."/>
            <person name="Schiel-Bengelsdorf B."/>
            <person name="Bengelsdorf F.R."/>
            <person name="Daniel R."/>
            <person name="Duerre P."/>
        </authorList>
    </citation>
    <scope>NUCLEOTIDE SEQUENCE [LARGE SCALE GENOMIC DNA]</scope>
    <source>
        <strain evidence="11">DSM 1384</strain>
    </source>
</reference>
<dbReference type="Gene3D" id="1.10.10.10">
    <property type="entry name" value="Winged helix-like DNA-binding domain superfamily/Winged helix DNA-binding domain"/>
    <property type="match status" value="1"/>
</dbReference>
<evidence type="ECO:0000259" key="9">
    <source>
        <dbReference type="PROSITE" id="PS51755"/>
    </source>
</evidence>
<dbReference type="PROSITE" id="PS51755">
    <property type="entry name" value="OMPR_PHOB"/>
    <property type="match status" value="1"/>
</dbReference>
<comment type="caution">
    <text evidence="10">The sequence shown here is derived from an EMBL/GenBank/DDBJ whole genome shotgun (WGS) entry which is preliminary data.</text>
</comment>
<dbReference type="Pfam" id="PF00072">
    <property type="entry name" value="Response_reg"/>
    <property type="match status" value="1"/>
</dbReference>
<keyword evidence="1 6" id="KW-0597">Phosphoprotein</keyword>
<dbReference type="Gene3D" id="6.10.250.690">
    <property type="match status" value="1"/>
</dbReference>
<dbReference type="CDD" id="cd00383">
    <property type="entry name" value="trans_reg_C"/>
    <property type="match status" value="1"/>
</dbReference>
<dbReference type="STRING" id="1503.CLPU_4c02640"/>
<dbReference type="InterPro" id="IPR001867">
    <property type="entry name" value="OmpR/PhoB-type_DNA-bd"/>
</dbReference>
<sequence length="225" mass="26501">MEKNKILIIEDEESICDILSYSLRKEGYSVKCVFTGKEGIETIEKMNPNLIILDIMLPDMNGFDICKIINLKYKIPVLMLTARNDIVDKVLGLELGADDYITKPFDIREVIARMKVILRRLENIKDHNKQEIIYIGNDIKLDRLSRKIYKDNKEVKLKPKEYDLLLLFCENKGRVFEREDILDRVWDMDFEGDLRTIDVHVQRVRKKVDPNIIETIYGVGYRFRG</sequence>
<dbReference type="AlphaFoldDB" id="A0A0L0WCM6"/>
<feature type="modified residue" description="4-aspartylphosphate" evidence="6">
    <location>
        <position position="54"/>
    </location>
</feature>
<dbReference type="SUPFAM" id="SSF46894">
    <property type="entry name" value="C-terminal effector domain of the bipartite response regulators"/>
    <property type="match status" value="1"/>
</dbReference>
<gene>
    <name evidence="10" type="ORF">CLPU_4c02640</name>
</gene>
<evidence type="ECO:0000256" key="5">
    <source>
        <dbReference type="ARBA" id="ARBA00023163"/>
    </source>
</evidence>
<dbReference type="InterPro" id="IPR001789">
    <property type="entry name" value="Sig_transdc_resp-reg_receiver"/>
</dbReference>
<dbReference type="EMBL" id="LGSS01000004">
    <property type="protein sequence ID" value="KNF09218.1"/>
    <property type="molecule type" value="Genomic_DNA"/>
</dbReference>
<dbReference type="InterPro" id="IPR016032">
    <property type="entry name" value="Sig_transdc_resp-reg_C-effctor"/>
</dbReference>
<dbReference type="GO" id="GO:0005829">
    <property type="term" value="C:cytosol"/>
    <property type="evidence" value="ECO:0007669"/>
    <property type="project" value="TreeGrafter"/>
</dbReference>
<dbReference type="OrthoDB" id="9790442at2"/>
<evidence type="ECO:0000256" key="6">
    <source>
        <dbReference type="PROSITE-ProRule" id="PRU00169"/>
    </source>
</evidence>
<dbReference type="RefSeq" id="WP_050354784.1">
    <property type="nucleotide sequence ID" value="NZ_LGSS01000004.1"/>
</dbReference>
<dbReference type="InterPro" id="IPR036388">
    <property type="entry name" value="WH-like_DNA-bd_sf"/>
</dbReference>
<feature type="DNA-binding region" description="OmpR/PhoB-type" evidence="7">
    <location>
        <begin position="130"/>
        <end position="225"/>
    </location>
</feature>
<name>A0A0L0WCM6_GOTPU</name>
<dbReference type="CDD" id="cd17574">
    <property type="entry name" value="REC_OmpR"/>
    <property type="match status" value="1"/>
</dbReference>
<evidence type="ECO:0000256" key="7">
    <source>
        <dbReference type="PROSITE-ProRule" id="PRU01091"/>
    </source>
</evidence>
<dbReference type="InterPro" id="IPR011006">
    <property type="entry name" value="CheY-like_superfamily"/>
</dbReference>
<dbReference type="FunFam" id="3.40.50.2300:FF:000001">
    <property type="entry name" value="DNA-binding response regulator PhoB"/>
    <property type="match status" value="1"/>
</dbReference>
<dbReference type="FunFam" id="1.10.10.10:FF:000018">
    <property type="entry name" value="DNA-binding response regulator ResD"/>
    <property type="match status" value="1"/>
</dbReference>
<evidence type="ECO:0000256" key="4">
    <source>
        <dbReference type="ARBA" id="ARBA00023125"/>
    </source>
</evidence>
<dbReference type="InterPro" id="IPR039420">
    <property type="entry name" value="WalR-like"/>
</dbReference>
<keyword evidence="11" id="KW-1185">Reference proteome</keyword>
<dbReference type="Gene3D" id="3.40.50.2300">
    <property type="match status" value="1"/>
</dbReference>
<dbReference type="SMART" id="SM00862">
    <property type="entry name" value="Trans_reg_C"/>
    <property type="match status" value="1"/>
</dbReference>
<feature type="domain" description="OmpR/PhoB-type" evidence="9">
    <location>
        <begin position="130"/>
        <end position="225"/>
    </location>
</feature>
<keyword evidence="2" id="KW-0902">Two-component regulatory system</keyword>
<dbReference type="PANTHER" id="PTHR48111">
    <property type="entry name" value="REGULATOR OF RPOS"/>
    <property type="match status" value="1"/>
</dbReference>
<dbReference type="GO" id="GO:0032993">
    <property type="term" value="C:protein-DNA complex"/>
    <property type="evidence" value="ECO:0007669"/>
    <property type="project" value="TreeGrafter"/>
</dbReference>
<keyword evidence="4 7" id="KW-0238">DNA-binding</keyword>
<evidence type="ECO:0000256" key="1">
    <source>
        <dbReference type="ARBA" id="ARBA00022553"/>
    </source>
</evidence>
<evidence type="ECO:0000256" key="3">
    <source>
        <dbReference type="ARBA" id="ARBA00023015"/>
    </source>
</evidence>
<dbReference type="GO" id="GO:0006355">
    <property type="term" value="P:regulation of DNA-templated transcription"/>
    <property type="evidence" value="ECO:0007669"/>
    <property type="project" value="InterPro"/>
</dbReference>
<dbReference type="Pfam" id="PF00486">
    <property type="entry name" value="Trans_reg_C"/>
    <property type="match status" value="1"/>
</dbReference>
<proteinExistence type="predicted"/>
<protein>
    <submittedName>
        <fullName evidence="10">Signal transduction response regulator</fullName>
    </submittedName>
</protein>
<feature type="domain" description="Response regulatory" evidence="8">
    <location>
        <begin position="5"/>
        <end position="118"/>
    </location>
</feature>
<dbReference type="PATRIC" id="fig|1503.3.peg.2494"/>
<dbReference type="SMART" id="SM00448">
    <property type="entry name" value="REC"/>
    <property type="match status" value="1"/>
</dbReference>
<evidence type="ECO:0000256" key="2">
    <source>
        <dbReference type="ARBA" id="ARBA00023012"/>
    </source>
</evidence>
<dbReference type="SUPFAM" id="SSF52172">
    <property type="entry name" value="CheY-like"/>
    <property type="match status" value="1"/>
</dbReference>
<evidence type="ECO:0000313" key="10">
    <source>
        <dbReference type="EMBL" id="KNF09218.1"/>
    </source>
</evidence>
<evidence type="ECO:0000313" key="11">
    <source>
        <dbReference type="Proteomes" id="UP000037267"/>
    </source>
</evidence>
<keyword evidence="5" id="KW-0804">Transcription</keyword>
<dbReference type="PROSITE" id="PS50110">
    <property type="entry name" value="RESPONSE_REGULATORY"/>
    <property type="match status" value="1"/>
</dbReference>
<keyword evidence="3" id="KW-0805">Transcription regulation</keyword>
<dbReference type="GO" id="GO:0000156">
    <property type="term" value="F:phosphorelay response regulator activity"/>
    <property type="evidence" value="ECO:0007669"/>
    <property type="project" value="TreeGrafter"/>
</dbReference>
<dbReference type="GO" id="GO:0000976">
    <property type="term" value="F:transcription cis-regulatory region binding"/>
    <property type="evidence" value="ECO:0007669"/>
    <property type="project" value="TreeGrafter"/>
</dbReference>
<accession>A0A0L0WCM6</accession>
<organism evidence="10 11">
    <name type="scientific">Gottschalkia purinilytica</name>
    <name type="common">Clostridium purinilyticum</name>
    <dbReference type="NCBI Taxonomy" id="1503"/>
    <lineage>
        <taxon>Bacteria</taxon>
        <taxon>Bacillati</taxon>
        <taxon>Bacillota</taxon>
        <taxon>Tissierellia</taxon>
        <taxon>Tissierellales</taxon>
        <taxon>Gottschalkiaceae</taxon>
        <taxon>Gottschalkia</taxon>
    </lineage>
</organism>
<dbReference type="Proteomes" id="UP000037267">
    <property type="component" value="Unassembled WGS sequence"/>
</dbReference>
<dbReference type="PANTHER" id="PTHR48111:SF40">
    <property type="entry name" value="PHOSPHATE REGULON TRANSCRIPTIONAL REGULATORY PROTEIN PHOB"/>
    <property type="match status" value="1"/>
</dbReference>